<dbReference type="AlphaFoldDB" id="A0A7J5BZR2"/>
<dbReference type="PROSITE" id="PS00383">
    <property type="entry name" value="TYR_PHOSPHATASE_1"/>
    <property type="match status" value="1"/>
</dbReference>
<evidence type="ECO:0000313" key="5">
    <source>
        <dbReference type="Proteomes" id="UP000467240"/>
    </source>
</evidence>
<comment type="caution">
    <text evidence="4">The sequence shown here is derived from an EMBL/GenBank/DDBJ whole genome shotgun (WGS) entry which is preliminary data.</text>
</comment>
<dbReference type="InterPro" id="IPR026893">
    <property type="entry name" value="Tyr/Ser_Pase_IphP-type"/>
</dbReference>
<feature type="domain" description="Tyrosine specific protein phosphatases" evidence="3">
    <location>
        <begin position="122"/>
        <end position="170"/>
    </location>
</feature>
<dbReference type="SUPFAM" id="SSF52799">
    <property type="entry name" value="(Phosphotyrosine protein) phosphatases II"/>
    <property type="match status" value="1"/>
</dbReference>
<dbReference type="Pfam" id="PF13350">
    <property type="entry name" value="Y_phosphatase3"/>
    <property type="match status" value="1"/>
</dbReference>
<dbReference type="InterPro" id="IPR000387">
    <property type="entry name" value="Tyr_Pase_dom"/>
</dbReference>
<evidence type="ECO:0000313" key="4">
    <source>
        <dbReference type="EMBL" id="KAB1659403.1"/>
    </source>
</evidence>
<sequence>MTRAADEVPIAIAGTHNLRDLGGLPASGGVVAPGRLYRSDALSGLDDSGLVAFAALGIDRIVDLRDAVEIERQPTRLGPAGPEIVHVPVFRAADPAEMLRSMGGSGPDLDGLYAAMLTAEGAHLAEAVTAVADAPTGAVLVHCTAGKDRTGVVVSLVLALLGVPEERIVDDYAATEHNLSGEWLRACSRGPVRSPPRTACRCPRGSDSSSSRAHPRPCAPCFGGCTTRAGPNATCSTADSTRPFRPCCASASSRRGEGRAPASLAAGAAGSGPQSSNRRTVRTTPSSAFDGATYRARSITAGWAFAIANDSPASSSIPRSLR</sequence>
<dbReference type="OrthoDB" id="1188001at2"/>
<dbReference type="Gene3D" id="3.90.190.10">
    <property type="entry name" value="Protein tyrosine phosphatase superfamily"/>
    <property type="match status" value="1"/>
</dbReference>
<protein>
    <submittedName>
        <fullName evidence="4">Tyrosine-protein phosphatase</fullName>
    </submittedName>
</protein>
<dbReference type="EMBL" id="WBJZ01000006">
    <property type="protein sequence ID" value="KAB1659403.1"/>
    <property type="molecule type" value="Genomic_DNA"/>
</dbReference>
<dbReference type="GO" id="GO:0004721">
    <property type="term" value="F:phosphoprotein phosphatase activity"/>
    <property type="evidence" value="ECO:0007669"/>
    <property type="project" value="InterPro"/>
</dbReference>
<dbReference type="PANTHER" id="PTHR31126">
    <property type="entry name" value="TYROSINE-PROTEIN PHOSPHATASE"/>
    <property type="match status" value="1"/>
</dbReference>
<dbReference type="InterPro" id="IPR029021">
    <property type="entry name" value="Prot-tyrosine_phosphatase-like"/>
</dbReference>
<evidence type="ECO:0000256" key="2">
    <source>
        <dbReference type="SAM" id="MobiDB-lite"/>
    </source>
</evidence>
<dbReference type="PROSITE" id="PS50056">
    <property type="entry name" value="TYR_PHOSPHATASE_2"/>
    <property type="match status" value="1"/>
</dbReference>
<dbReference type="InterPro" id="IPR016130">
    <property type="entry name" value="Tyr_Pase_AS"/>
</dbReference>
<feature type="compositionally biased region" description="Low complexity" evidence="2">
    <location>
        <begin position="259"/>
        <end position="276"/>
    </location>
</feature>
<feature type="region of interest" description="Disordered" evidence="2">
    <location>
        <begin position="194"/>
        <end position="215"/>
    </location>
</feature>
<accession>A0A7J5BZR2</accession>
<feature type="region of interest" description="Disordered" evidence="2">
    <location>
        <begin position="250"/>
        <end position="288"/>
    </location>
</feature>
<evidence type="ECO:0000256" key="1">
    <source>
        <dbReference type="ARBA" id="ARBA00009580"/>
    </source>
</evidence>
<reference evidence="4 5" key="1">
    <citation type="submission" date="2019-09" db="EMBL/GenBank/DDBJ databases">
        <title>Phylogeny of genus Pseudoclavibacter and closely related genus.</title>
        <authorList>
            <person name="Li Y."/>
        </authorList>
    </citation>
    <scope>NUCLEOTIDE SEQUENCE [LARGE SCALE GENOMIC DNA]</scope>
    <source>
        <strain evidence="4 5">DSM 23821</strain>
    </source>
</reference>
<proteinExistence type="inferred from homology"/>
<keyword evidence="5" id="KW-1185">Reference proteome</keyword>
<name>A0A7J5BZR2_9MICO</name>
<organism evidence="4 5">
    <name type="scientific">Pseudoclavibacter chungangensis</name>
    <dbReference type="NCBI Taxonomy" id="587635"/>
    <lineage>
        <taxon>Bacteria</taxon>
        <taxon>Bacillati</taxon>
        <taxon>Actinomycetota</taxon>
        <taxon>Actinomycetes</taxon>
        <taxon>Micrococcales</taxon>
        <taxon>Microbacteriaceae</taxon>
        <taxon>Pseudoclavibacter</taxon>
    </lineage>
</organism>
<dbReference type="Proteomes" id="UP000467240">
    <property type="component" value="Unassembled WGS sequence"/>
</dbReference>
<evidence type="ECO:0000259" key="3">
    <source>
        <dbReference type="PROSITE" id="PS50056"/>
    </source>
</evidence>
<dbReference type="PANTHER" id="PTHR31126:SF1">
    <property type="entry name" value="TYROSINE SPECIFIC PROTEIN PHOSPHATASES DOMAIN-CONTAINING PROTEIN"/>
    <property type="match status" value="1"/>
</dbReference>
<gene>
    <name evidence="4" type="ORF">F8O01_05565</name>
</gene>
<comment type="similarity">
    <text evidence="1">Belongs to the protein-tyrosine phosphatase family.</text>
</comment>